<dbReference type="EnsemblPlants" id="OGLUM05G22020.1">
    <property type="protein sequence ID" value="OGLUM05G22020.1"/>
    <property type="gene ID" value="OGLUM05G22020"/>
</dbReference>
<protein>
    <submittedName>
        <fullName evidence="2">Uncharacterized protein</fullName>
    </submittedName>
</protein>
<dbReference type="HOGENOM" id="CLU_1930805_0_0_1"/>
<dbReference type="AlphaFoldDB" id="A0A0E0A0W5"/>
<dbReference type="Gramene" id="OGLUM05G22020.1">
    <property type="protein sequence ID" value="OGLUM05G22020.1"/>
    <property type="gene ID" value="OGLUM05G22020"/>
</dbReference>
<evidence type="ECO:0000313" key="3">
    <source>
        <dbReference type="Proteomes" id="UP000026961"/>
    </source>
</evidence>
<sequence length="131" mass="12710">MMAAGTTTAAGTGDGGGQGELHWVVVGDGGGDDEDDGAADPAAACPDPVAARRPAVASARIHPAAATGVLRRPSWRQPALLVRRTTGSGAGASSGGEGVDWSPVVCAGGVNIAGILGVQVTFGGSRRGCYG</sequence>
<reference evidence="2" key="2">
    <citation type="submission" date="2018-05" db="EMBL/GenBank/DDBJ databases">
        <title>OgluRS3 (Oryza glumaepatula Reference Sequence Version 3).</title>
        <authorList>
            <person name="Zhang J."/>
            <person name="Kudrna D."/>
            <person name="Lee S."/>
            <person name="Talag J."/>
            <person name="Welchert J."/>
            <person name="Wing R.A."/>
        </authorList>
    </citation>
    <scope>NUCLEOTIDE SEQUENCE [LARGE SCALE GENOMIC DNA]</scope>
</reference>
<reference evidence="2" key="1">
    <citation type="submission" date="2015-04" db="UniProtKB">
        <authorList>
            <consortium name="EnsemblPlants"/>
        </authorList>
    </citation>
    <scope>IDENTIFICATION</scope>
</reference>
<keyword evidence="3" id="KW-1185">Reference proteome</keyword>
<feature type="region of interest" description="Disordered" evidence="1">
    <location>
        <begin position="1"/>
        <end position="46"/>
    </location>
</feature>
<accession>A0A0E0A0W5</accession>
<dbReference type="Proteomes" id="UP000026961">
    <property type="component" value="Chromosome 5"/>
</dbReference>
<evidence type="ECO:0000256" key="1">
    <source>
        <dbReference type="SAM" id="MobiDB-lite"/>
    </source>
</evidence>
<evidence type="ECO:0000313" key="2">
    <source>
        <dbReference type="EnsemblPlants" id="OGLUM05G22020.1"/>
    </source>
</evidence>
<proteinExistence type="predicted"/>
<name>A0A0E0A0W5_9ORYZ</name>
<organism evidence="2">
    <name type="scientific">Oryza glumipatula</name>
    <dbReference type="NCBI Taxonomy" id="40148"/>
    <lineage>
        <taxon>Eukaryota</taxon>
        <taxon>Viridiplantae</taxon>
        <taxon>Streptophyta</taxon>
        <taxon>Embryophyta</taxon>
        <taxon>Tracheophyta</taxon>
        <taxon>Spermatophyta</taxon>
        <taxon>Magnoliopsida</taxon>
        <taxon>Liliopsida</taxon>
        <taxon>Poales</taxon>
        <taxon>Poaceae</taxon>
        <taxon>BOP clade</taxon>
        <taxon>Oryzoideae</taxon>
        <taxon>Oryzeae</taxon>
        <taxon>Oryzinae</taxon>
        <taxon>Oryza</taxon>
    </lineage>
</organism>
<feature type="compositionally biased region" description="Low complexity" evidence="1">
    <location>
        <begin position="1"/>
        <end position="11"/>
    </location>
</feature>